<protein>
    <submittedName>
        <fullName evidence="3">HupE/UreJ family protein</fullName>
    </submittedName>
</protein>
<gene>
    <name evidence="3" type="ORF">KB874_00355</name>
</gene>
<evidence type="ECO:0000313" key="3">
    <source>
        <dbReference type="EMBL" id="MBS0122569.1"/>
    </source>
</evidence>
<comment type="caution">
    <text evidence="3">The sequence shown here is derived from an EMBL/GenBank/DDBJ whole genome shotgun (WGS) entry which is preliminary data.</text>
</comment>
<feature type="transmembrane region" description="Helical" evidence="1">
    <location>
        <begin position="319"/>
        <end position="338"/>
    </location>
</feature>
<reference evidence="3" key="1">
    <citation type="submission" date="2021-04" db="EMBL/GenBank/DDBJ databases">
        <authorList>
            <person name="Yoon J."/>
        </authorList>
    </citation>
    <scope>NUCLEOTIDE SEQUENCE</scope>
    <source>
        <strain evidence="3">KMU-90</strain>
    </source>
</reference>
<evidence type="ECO:0000313" key="4">
    <source>
        <dbReference type="Proteomes" id="UP000681356"/>
    </source>
</evidence>
<dbReference type="EMBL" id="JAGTUU010000001">
    <property type="protein sequence ID" value="MBS0122569.1"/>
    <property type="molecule type" value="Genomic_DNA"/>
</dbReference>
<proteinExistence type="predicted"/>
<keyword evidence="1" id="KW-0812">Transmembrane</keyword>
<feature type="transmembrane region" description="Helical" evidence="1">
    <location>
        <begin position="377"/>
        <end position="397"/>
    </location>
</feature>
<keyword evidence="1" id="KW-0472">Membrane</keyword>
<keyword evidence="1" id="KW-1133">Transmembrane helix</keyword>
<dbReference type="AlphaFoldDB" id="A0A8J8B6D9"/>
<dbReference type="InterPro" id="IPR032809">
    <property type="entry name" value="Put_HupE_UreJ"/>
</dbReference>
<dbReference type="RefSeq" id="WP_212534550.1">
    <property type="nucleotide sequence ID" value="NZ_JAGTUU010000001.1"/>
</dbReference>
<feature type="transmembrane region" description="Helical" evidence="1">
    <location>
        <begin position="281"/>
        <end position="299"/>
    </location>
</feature>
<feature type="signal peptide" evidence="2">
    <location>
        <begin position="1"/>
        <end position="19"/>
    </location>
</feature>
<feature type="transmembrane region" description="Helical" evidence="1">
    <location>
        <begin position="350"/>
        <end position="371"/>
    </location>
</feature>
<name>A0A8J8B6D9_9RHOB</name>
<organism evidence="3 4">
    <name type="scientific">Thetidibacter halocola</name>
    <dbReference type="NCBI Taxonomy" id="2827239"/>
    <lineage>
        <taxon>Bacteria</taxon>
        <taxon>Pseudomonadati</taxon>
        <taxon>Pseudomonadota</taxon>
        <taxon>Alphaproteobacteria</taxon>
        <taxon>Rhodobacterales</taxon>
        <taxon>Roseobacteraceae</taxon>
        <taxon>Thetidibacter</taxon>
    </lineage>
</organism>
<dbReference type="Proteomes" id="UP000681356">
    <property type="component" value="Unassembled WGS sequence"/>
</dbReference>
<keyword evidence="4" id="KW-1185">Reference proteome</keyword>
<accession>A0A8J8B6D9</accession>
<sequence length="432" mass="45513">MRLIFGLLIWIATVAAATAHEVRPAIGDLATQDGVIRLDLRLNAEALLAGIDLEGVEDTNETDGSDAVDALRALPADEIAARLREAAPGIIAALGFAADGAPMDFTVADTIGEPVGNVELPRETVLRLEAPLPPGTASVEMSWPARYGTLILRQIDVEDGYTGYLAGDSTGPIAVAGGDAKGALGTFAGYIPVGFDHILPKGLDHILFVLGLFFLSTRMGPLLWQVSAFTLAHTVTLALGALGYVTIPGSIVEPIIAASIVYVAVENIVSDKLHRWRPAVIFVFGLLHGLGFASVLQEFGLPEAQFVPALIGFNVGVEFGQLTVIAGAFLLVALAQRVDRLDTDVRTGQVVYGVGALLFLGLSFALNGPGFVEAMGAGAPTFFWPLAALCVLCALAVSNVDKLHAYRRFVAMPASLAIACVGAWWFVERVFL</sequence>
<dbReference type="Pfam" id="PF13795">
    <property type="entry name" value="HupE_UreJ_2"/>
    <property type="match status" value="1"/>
</dbReference>
<feature type="transmembrane region" description="Helical" evidence="1">
    <location>
        <begin position="251"/>
        <end position="269"/>
    </location>
</feature>
<feature type="transmembrane region" description="Helical" evidence="1">
    <location>
        <begin position="409"/>
        <end position="427"/>
    </location>
</feature>
<keyword evidence="2" id="KW-0732">Signal</keyword>
<evidence type="ECO:0000256" key="2">
    <source>
        <dbReference type="SAM" id="SignalP"/>
    </source>
</evidence>
<evidence type="ECO:0000256" key="1">
    <source>
        <dbReference type="SAM" id="Phobius"/>
    </source>
</evidence>
<feature type="chain" id="PRO_5035325743" evidence="2">
    <location>
        <begin position="20"/>
        <end position="432"/>
    </location>
</feature>